<dbReference type="EMBL" id="KN745962">
    <property type="protein sequence ID" value="KIH51637.1"/>
    <property type="molecule type" value="Genomic_DNA"/>
</dbReference>
<dbReference type="Proteomes" id="UP000054047">
    <property type="component" value="Unassembled WGS sequence"/>
</dbReference>
<dbReference type="GO" id="GO:0005634">
    <property type="term" value="C:nucleus"/>
    <property type="evidence" value="ECO:0007669"/>
    <property type="project" value="TreeGrafter"/>
</dbReference>
<dbReference type="GO" id="GO:0006355">
    <property type="term" value="P:regulation of DNA-templated transcription"/>
    <property type="evidence" value="ECO:0007669"/>
    <property type="project" value="TreeGrafter"/>
</dbReference>
<name>A0A0C2CPC3_9BILA</name>
<evidence type="ECO:0000313" key="3">
    <source>
        <dbReference type="EMBL" id="KIH51637.1"/>
    </source>
</evidence>
<dbReference type="SUPFAM" id="SSF50729">
    <property type="entry name" value="PH domain-like"/>
    <property type="match status" value="1"/>
</dbReference>
<dbReference type="PANTHER" id="PTHR14058">
    <property type="entry name" value="AMYLOID BETA A4 PRECURSOR PROTEIN-BINDING FAMILY B"/>
    <property type="match status" value="1"/>
</dbReference>
<dbReference type="OrthoDB" id="5969782at2759"/>
<sequence length="139" mass="15651">MGATSLAGLILYIRPALMPIRFAVRSLGWTEIAEEDLTAERSSRAVNRAIVDLSTGRNDVMDNVSKWGDGRELIMELDDNELTLIDPDTMTVVHSEKIPQIRVWGVGRDNGRWATQFYLNGETIPLLLDDTGQSLHRWI</sequence>
<dbReference type="AlphaFoldDB" id="A0A0C2CPC3"/>
<gene>
    <name evidence="3" type="ORF">ANCDUO_18275</name>
</gene>
<evidence type="ECO:0000313" key="4">
    <source>
        <dbReference type="Proteomes" id="UP000054047"/>
    </source>
</evidence>
<keyword evidence="1" id="KW-0677">Repeat</keyword>
<evidence type="ECO:0000256" key="1">
    <source>
        <dbReference type="ARBA" id="ARBA00022737"/>
    </source>
</evidence>
<dbReference type="PANTHER" id="PTHR14058:SF8">
    <property type="entry name" value="PROTEIN FE65 HOMOLOG"/>
    <property type="match status" value="1"/>
</dbReference>
<protein>
    <submittedName>
        <fullName evidence="3">Phosphotyrosine interaction domain protein</fullName>
    </submittedName>
</protein>
<dbReference type="InterPro" id="IPR039576">
    <property type="entry name" value="APBB1/2/3"/>
</dbReference>
<dbReference type="Gene3D" id="2.30.29.30">
    <property type="entry name" value="Pleckstrin-homology domain (PH domain)/Phosphotyrosine-binding domain (PTB)"/>
    <property type="match status" value="1"/>
</dbReference>
<dbReference type="InterPro" id="IPR006020">
    <property type="entry name" value="PTB/PI_dom"/>
</dbReference>
<reference evidence="3 4" key="1">
    <citation type="submission" date="2013-12" db="EMBL/GenBank/DDBJ databases">
        <title>Draft genome of the parsitic nematode Ancylostoma duodenale.</title>
        <authorList>
            <person name="Mitreva M."/>
        </authorList>
    </citation>
    <scope>NUCLEOTIDE SEQUENCE [LARGE SCALE GENOMIC DNA]</scope>
    <source>
        <strain evidence="3 4">Zhejiang</strain>
    </source>
</reference>
<organism evidence="3 4">
    <name type="scientific">Ancylostoma duodenale</name>
    <dbReference type="NCBI Taxonomy" id="51022"/>
    <lineage>
        <taxon>Eukaryota</taxon>
        <taxon>Metazoa</taxon>
        <taxon>Ecdysozoa</taxon>
        <taxon>Nematoda</taxon>
        <taxon>Chromadorea</taxon>
        <taxon>Rhabditida</taxon>
        <taxon>Rhabditina</taxon>
        <taxon>Rhabditomorpha</taxon>
        <taxon>Strongyloidea</taxon>
        <taxon>Ancylostomatidae</taxon>
        <taxon>Ancylostomatinae</taxon>
        <taxon>Ancylostoma</taxon>
    </lineage>
</organism>
<feature type="domain" description="PID" evidence="2">
    <location>
        <begin position="20"/>
        <end position="109"/>
    </location>
</feature>
<dbReference type="GO" id="GO:0005737">
    <property type="term" value="C:cytoplasm"/>
    <property type="evidence" value="ECO:0007669"/>
    <property type="project" value="TreeGrafter"/>
</dbReference>
<proteinExistence type="predicted"/>
<dbReference type="PROSITE" id="PS01179">
    <property type="entry name" value="PID"/>
    <property type="match status" value="1"/>
</dbReference>
<dbReference type="GO" id="GO:0001540">
    <property type="term" value="F:amyloid-beta binding"/>
    <property type="evidence" value="ECO:0007669"/>
    <property type="project" value="InterPro"/>
</dbReference>
<keyword evidence="4" id="KW-1185">Reference proteome</keyword>
<dbReference type="Pfam" id="PF00640">
    <property type="entry name" value="PID"/>
    <property type="match status" value="1"/>
</dbReference>
<evidence type="ECO:0000259" key="2">
    <source>
        <dbReference type="PROSITE" id="PS01179"/>
    </source>
</evidence>
<accession>A0A0C2CPC3</accession>
<dbReference type="InterPro" id="IPR011993">
    <property type="entry name" value="PH-like_dom_sf"/>
</dbReference>